<organism evidence="1 2">
    <name type="scientific">Araneus ventricosus</name>
    <name type="common">Orbweaver spider</name>
    <name type="synonym">Epeira ventricosa</name>
    <dbReference type="NCBI Taxonomy" id="182803"/>
    <lineage>
        <taxon>Eukaryota</taxon>
        <taxon>Metazoa</taxon>
        <taxon>Ecdysozoa</taxon>
        <taxon>Arthropoda</taxon>
        <taxon>Chelicerata</taxon>
        <taxon>Arachnida</taxon>
        <taxon>Araneae</taxon>
        <taxon>Araneomorphae</taxon>
        <taxon>Entelegynae</taxon>
        <taxon>Araneoidea</taxon>
        <taxon>Araneidae</taxon>
        <taxon>Araneus</taxon>
    </lineage>
</organism>
<keyword evidence="2" id="KW-1185">Reference proteome</keyword>
<accession>A0A4Y2BB15</accession>
<dbReference type="Proteomes" id="UP000499080">
    <property type="component" value="Unassembled WGS sequence"/>
</dbReference>
<proteinExistence type="predicted"/>
<evidence type="ECO:0000313" key="2">
    <source>
        <dbReference type="Proteomes" id="UP000499080"/>
    </source>
</evidence>
<reference evidence="1 2" key="1">
    <citation type="journal article" date="2019" name="Sci. Rep.">
        <title>Orb-weaving spider Araneus ventricosus genome elucidates the spidroin gene catalogue.</title>
        <authorList>
            <person name="Kono N."/>
            <person name="Nakamura H."/>
            <person name="Ohtoshi R."/>
            <person name="Moran D.A.P."/>
            <person name="Shinohara A."/>
            <person name="Yoshida Y."/>
            <person name="Fujiwara M."/>
            <person name="Mori M."/>
            <person name="Tomita M."/>
            <person name="Arakawa K."/>
        </authorList>
    </citation>
    <scope>NUCLEOTIDE SEQUENCE [LARGE SCALE GENOMIC DNA]</scope>
</reference>
<dbReference type="EMBL" id="BGPR01000063">
    <property type="protein sequence ID" value="GBL88967.1"/>
    <property type="molecule type" value="Genomic_DNA"/>
</dbReference>
<sequence>MFSHVLRRISLCYTPNLWLGGKRSHVSFLSICGDLDIRRRDVNTGTEDGVQLVGLGPTLLQDHAVIRVQVPTPLLYPLVNLDVIRMLGEWGVG</sequence>
<dbReference type="AlphaFoldDB" id="A0A4Y2BB15"/>
<gene>
    <name evidence="1" type="ORF">AVEN_255137_1</name>
</gene>
<evidence type="ECO:0000313" key="1">
    <source>
        <dbReference type="EMBL" id="GBL88967.1"/>
    </source>
</evidence>
<protein>
    <submittedName>
        <fullName evidence="1">Uncharacterized protein</fullName>
    </submittedName>
</protein>
<comment type="caution">
    <text evidence="1">The sequence shown here is derived from an EMBL/GenBank/DDBJ whole genome shotgun (WGS) entry which is preliminary data.</text>
</comment>
<name>A0A4Y2BB15_ARAVE</name>